<dbReference type="OrthoDB" id="9043248at2"/>
<name>A0A495IEX0_9MICO</name>
<dbReference type="FunFam" id="3.90.400.10:FF:000002">
    <property type="entry name" value="Sucrose isomerase"/>
    <property type="match status" value="1"/>
</dbReference>
<dbReference type="Gene3D" id="2.60.40.1180">
    <property type="entry name" value="Golgi alpha-mannosidase II"/>
    <property type="match status" value="1"/>
</dbReference>
<dbReference type="GO" id="GO:0009313">
    <property type="term" value="P:oligosaccharide catabolic process"/>
    <property type="evidence" value="ECO:0007669"/>
    <property type="project" value="TreeGrafter"/>
</dbReference>
<keyword evidence="2" id="KW-0378">Hydrolase</keyword>
<dbReference type="NCBIfam" id="NF008183">
    <property type="entry name" value="PRK10933.1"/>
    <property type="match status" value="1"/>
</dbReference>
<dbReference type="PANTHER" id="PTHR10357:SF184">
    <property type="entry name" value="OLIGO-1,6-GLUCOSIDASE 1"/>
    <property type="match status" value="1"/>
</dbReference>
<dbReference type="GO" id="GO:0004556">
    <property type="term" value="F:alpha-amylase activity"/>
    <property type="evidence" value="ECO:0007669"/>
    <property type="project" value="TreeGrafter"/>
</dbReference>
<evidence type="ECO:0000256" key="1">
    <source>
        <dbReference type="ARBA" id="ARBA00008061"/>
    </source>
</evidence>
<organism evidence="5 6">
    <name type="scientific">Frondihabitans australicus</name>
    <dbReference type="NCBI Taxonomy" id="386892"/>
    <lineage>
        <taxon>Bacteria</taxon>
        <taxon>Bacillati</taxon>
        <taxon>Actinomycetota</taxon>
        <taxon>Actinomycetes</taxon>
        <taxon>Micrococcales</taxon>
        <taxon>Microbacteriaceae</taxon>
        <taxon>Frondihabitans</taxon>
    </lineage>
</organism>
<gene>
    <name evidence="5" type="ORF">C8E83_0649</name>
</gene>
<dbReference type="InterPro" id="IPR045857">
    <property type="entry name" value="O16G_dom_2"/>
</dbReference>
<accession>A0A495IEX0</accession>
<sequence>MSDDAPTDLPWWTNAVVYQIYPRSFADSNGDGIGDLGGIRQHLDHLVHLGVDVVWLSPIYRSPQVDNGYDISDYQSIDPLFGTLDEYDALLAECHARGLKLIMDLVVNHTSDQHAWFVESRSSLDNPKRDWYLWRDPVDRSGVAGLDPADAARREPNLWNSVFSGPGWQLDETTGQYYLHIFAREQPDLNWANAEMRDAVYSMMTWWLDRGVDGFRMDVINTIAKIERDLVGESRGYVMGPQVHEYLHEMHERVFAGRDAQLITVGETPGATVDDAVAFTAQDRGELDMVFQFEHVGLDHGPRTKFDNIPLALPALKASLARWQEGLADRGWNSLYFGNHDQPRSVSRFGDDGAFRYESATALAGILHLHRGTPYVYQGDEIGMTNAGYRSLSDYRDLESLNWAADELATGRPLDDVLDSLAFRSRDNARTPVQWSAGPGVGFTTGVPWLAPPASASTVNVQADLAAGSRSIVEFYRRLIALRHSSAVVRQGRFELLEPSHPALWAFTRTLDTSRLLAMANLSGAALPLDGLSLARAQDPGADHPVLLGNYAPTVAAESLRPWEFRVLALD</sequence>
<dbReference type="RefSeq" id="WP_121368409.1">
    <property type="nucleotide sequence ID" value="NZ_RBKS01000001.1"/>
</dbReference>
<dbReference type="SMART" id="SM00642">
    <property type="entry name" value="Aamy"/>
    <property type="match status" value="1"/>
</dbReference>
<comment type="caution">
    <text evidence="5">The sequence shown here is derived from an EMBL/GenBank/DDBJ whole genome shotgun (WGS) entry which is preliminary data.</text>
</comment>
<dbReference type="Gene3D" id="3.90.400.10">
    <property type="entry name" value="Oligo-1,6-glucosidase, Domain 2"/>
    <property type="match status" value="1"/>
</dbReference>
<protein>
    <submittedName>
        <fullName evidence="5">Oligo-1,6-glucosidase</fullName>
    </submittedName>
</protein>
<keyword evidence="3" id="KW-0326">Glycosidase</keyword>
<proteinExistence type="inferred from homology"/>
<evidence type="ECO:0000313" key="6">
    <source>
        <dbReference type="Proteomes" id="UP000280008"/>
    </source>
</evidence>
<dbReference type="EMBL" id="RBKS01000001">
    <property type="protein sequence ID" value="RKR73556.1"/>
    <property type="molecule type" value="Genomic_DNA"/>
</dbReference>
<dbReference type="FunFam" id="3.20.20.80:FF:000064">
    <property type="entry name" value="Oligo-1,6-glucosidase"/>
    <property type="match status" value="1"/>
</dbReference>
<reference evidence="5 6" key="1">
    <citation type="submission" date="2018-10" db="EMBL/GenBank/DDBJ databases">
        <title>Sequencing the genomes of 1000 actinobacteria strains.</title>
        <authorList>
            <person name="Klenk H.-P."/>
        </authorList>
    </citation>
    <scope>NUCLEOTIDE SEQUENCE [LARGE SCALE GENOMIC DNA]</scope>
    <source>
        <strain evidence="5 6">DSM 17894</strain>
    </source>
</reference>
<evidence type="ECO:0000313" key="5">
    <source>
        <dbReference type="EMBL" id="RKR73556.1"/>
    </source>
</evidence>
<dbReference type="SUPFAM" id="SSF51011">
    <property type="entry name" value="Glycosyl hydrolase domain"/>
    <property type="match status" value="1"/>
</dbReference>
<dbReference type="SUPFAM" id="SSF51445">
    <property type="entry name" value="(Trans)glycosidases"/>
    <property type="match status" value="1"/>
</dbReference>
<dbReference type="InterPro" id="IPR006047">
    <property type="entry name" value="GH13_cat_dom"/>
</dbReference>
<evidence type="ECO:0000256" key="2">
    <source>
        <dbReference type="ARBA" id="ARBA00022801"/>
    </source>
</evidence>
<comment type="similarity">
    <text evidence="1">Belongs to the glycosyl hydrolase 13 family.</text>
</comment>
<dbReference type="Proteomes" id="UP000280008">
    <property type="component" value="Unassembled WGS sequence"/>
</dbReference>
<dbReference type="InterPro" id="IPR017853">
    <property type="entry name" value="GH"/>
</dbReference>
<feature type="domain" description="Glycosyl hydrolase family 13 catalytic" evidence="4">
    <location>
        <begin position="19"/>
        <end position="430"/>
    </location>
</feature>
<evidence type="ECO:0000256" key="3">
    <source>
        <dbReference type="ARBA" id="ARBA00023295"/>
    </source>
</evidence>
<dbReference type="PANTHER" id="PTHR10357">
    <property type="entry name" value="ALPHA-AMYLASE FAMILY MEMBER"/>
    <property type="match status" value="1"/>
</dbReference>
<dbReference type="CDD" id="cd11333">
    <property type="entry name" value="AmyAc_SI_OligoGlu_DGase"/>
    <property type="match status" value="1"/>
</dbReference>
<dbReference type="AlphaFoldDB" id="A0A495IEX0"/>
<keyword evidence="6" id="KW-1185">Reference proteome</keyword>
<dbReference type="Pfam" id="PF00128">
    <property type="entry name" value="Alpha-amylase"/>
    <property type="match status" value="1"/>
</dbReference>
<evidence type="ECO:0000259" key="4">
    <source>
        <dbReference type="SMART" id="SM00642"/>
    </source>
</evidence>
<dbReference type="InterPro" id="IPR013780">
    <property type="entry name" value="Glyco_hydro_b"/>
</dbReference>
<dbReference type="Gene3D" id="3.20.20.80">
    <property type="entry name" value="Glycosidases"/>
    <property type="match status" value="1"/>
</dbReference>